<name>A0AAW2HPE2_9NEOP</name>
<dbReference type="SMART" id="SM00220">
    <property type="entry name" value="S_TKc"/>
    <property type="match status" value="1"/>
</dbReference>
<proteinExistence type="inferred from homology"/>
<reference evidence="12" key="1">
    <citation type="journal article" date="2024" name="Gigascience">
        <title>Chromosome-level genome of the poultry shaft louse Menopon gallinae provides insight into the host-switching and adaptive evolution of parasitic lice.</title>
        <authorList>
            <person name="Xu Y."/>
            <person name="Ma L."/>
            <person name="Liu S."/>
            <person name="Liang Y."/>
            <person name="Liu Q."/>
            <person name="He Z."/>
            <person name="Tian L."/>
            <person name="Duan Y."/>
            <person name="Cai W."/>
            <person name="Li H."/>
            <person name="Song F."/>
        </authorList>
    </citation>
    <scope>NUCLEOTIDE SEQUENCE</scope>
    <source>
        <strain evidence="12">Cailab_2023a</strain>
    </source>
</reference>
<keyword evidence="6" id="KW-0418">Kinase</keyword>
<dbReference type="EMBL" id="JARGDH010000004">
    <property type="protein sequence ID" value="KAL0271850.1"/>
    <property type="molecule type" value="Genomic_DNA"/>
</dbReference>
<dbReference type="Pfam" id="PF00069">
    <property type="entry name" value="Pkinase"/>
    <property type="match status" value="2"/>
</dbReference>
<dbReference type="PANTHER" id="PTHR11042">
    <property type="entry name" value="EUKARYOTIC TRANSLATION INITIATION FACTOR 2-ALPHA KINASE EIF2-ALPHA KINASE -RELATED"/>
    <property type="match status" value="1"/>
</dbReference>
<evidence type="ECO:0000256" key="4">
    <source>
        <dbReference type="ARBA" id="ARBA00022679"/>
    </source>
</evidence>
<dbReference type="GO" id="GO:0005524">
    <property type="term" value="F:ATP binding"/>
    <property type="evidence" value="ECO:0007669"/>
    <property type="project" value="UniProtKB-KW"/>
</dbReference>
<accession>A0AAW2HPE2</accession>
<evidence type="ECO:0000256" key="9">
    <source>
        <dbReference type="ARBA" id="ARBA00042914"/>
    </source>
</evidence>
<dbReference type="InterPro" id="IPR008271">
    <property type="entry name" value="Ser/Thr_kinase_AS"/>
</dbReference>
<evidence type="ECO:0000259" key="11">
    <source>
        <dbReference type="PROSITE" id="PS50011"/>
    </source>
</evidence>
<dbReference type="EC" id="2.7.11.1" evidence="1"/>
<evidence type="ECO:0000313" key="12">
    <source>
        <dbReference type="EMBL" id="KAL0271850.1"/>
    </source>
</evidence>
<comment type="caution">
    <text evidence="12">The sequence shown here is derived from an EMBL/GenBank/DDBJ whole genome shotgun (WGS) entry which is preliminary data.</text>
</comment>
<evidence type="ECO:0000256" key="10">
    <source>
        <dbReference type="SAM" id="Coils"/>
    </source>
</evidence>
<dbReference type="SUPFAM" id="SSF56112">
    <property type="entry name" value="Protein kinase-like (PK-like)"/>
    <property type="match status" value="1"/>
</dbReference>
<dbReference type="InterPro" id="IPR000719">
    <property type="entry name" value="Prot_kinase_dom"/>
</dbReference>
<organism evidence="12">
    <name type="scientific">Menopon gallinae</name>
    <name type="common">poultry shaft louse</name>
    <dbReference type="NCBI Taxonomy" id="328185"/>
    <lineage>
        <taxon>Eukaryota</taxon>
        <taxon>Metazoa</taxon>
        <taxon>Ecdysozoa</taxon>
        <taxon>Arthropoda</taxon>
        <taxon>Hexapoda</taxon>
        <taxon>Insecta</taxon>
        <taxon>Pterygota</taxon>
        <taxon>Neoptera</taxon>
        <taxon>Paraneoptera</taxon>
        <taxon>Psocodea</taxon>
        <taxon>Troctomorpha</taxon>
        <taxon>Phthiraptera</taxon>
        <taxon>Amblycera</taxon>
        <taxon>Menoponidae</taxon>
        <taxon>Menopon</taxon>
    </lineage>
</organism>
<gene>
    <name evidence="12" type="ORF">PYX00_008815</name>
</gene>
<keyword evidence="7" id="KW-0067">ATP-binding</keyword>
<dbReference type="Gene3D" id="1.10.510.10">
    <property type="entry name" value="Transferase(Phosphotransferase) domain 1"/>
    <property type="match status" value="1"/>
</dbReference>
<keyword evidence="2" id="KW-0723">Serine/threonine-protein kinase</keyword>
<dbReference type="AlphaFoldDB" id="A0AAW2HPE2"/>
<dbReference type="InterPro" id="IPR050339">
    <property type="entry name" value="CC_SR_Kinase"/>
</dbReference>
<dbReference type="Gene3D" id="3.30.200.20">
    <property type="entry name" value="Phosphorylase Kinase, domain 1"/>
    <property type="match status" value="1"/>
</dbReference>
<evidence type="ECO:0000256" key="3">
    <source>
        <dbReference type="ARBA" id="ARBA00022553"/>
    </source>
</evidence>
<keyword evidence="3" id="KW-0597">Phosphoprotein</keyword>
<evidence type="ECO:0000256" key="7">
    <source>
        <dbReference type="ARBA" id="ARBA00022840"/>
    </source>
</evidence>
<evidence type="ECO:0000256" key="1">
    <source>
        <dbReference type="ARBA" id="ARBA00012513"/>
    </source>
</evidence>
<dbReference type="InterPro" id="IPR011009">
    <property type="entry name" value="Kinase-like_dom_sf"/>
</dbReference>
<evidence type="ECO:0000256" key="2">
    <source>
        <dbReference type="ARBA" id="ARBA00022527"/>
    </source>
</evidence>
<dbReference type="GO" id="GO:0005634">
    <property type="term" value="C:nucleus"/>
    <property type="evidence" value="ECO:0007669"/>
    <property type="project" value="TreeGrafter"/>
</dbReference>
<dbReference type="PROSITE" id="PS00108">
    <property type="entry name" value="PROTEIN_KINASE_ST"/>
    <property type="match status" value="1"/>
</dbReference>
<dbReference type="GO" id="GO:0004694">
    <property type="term" value="F:eukaryotic translation initiation factor 2alpha kinase activity"/>
    <property type="evidence" value="ECO:0007669"/>
    <property type="project" value="TreeGrafter"/>
</dbReference>
<dbReference type="Pfam" id="PF22949">
    <property type="entry name" value="HRI2_3H"/>
    <property type="match status" value="1"/>
</dbReference>
<dbReference type="PANTHER" id="PTHR11042:SF187">
    <property type="entry name" value="EUKARYOTIC TRANSLATION INITIATION FACTOR 2-ALPHA KINASE 2"/>
    <property type="match status" value="1"/>
</dbReference>
<feature type="domain" description="Protein kinase" evidence="11">
    <location>
        <begin position="131"/>
        <end position="457"/>
    </location>
</feature>
<protein>
    <recommendedName>
        <fullName evidence="1">non-specific serine/threonine protein kinase</fullName>
        <ecNumber evidence="1">2.7.11.1</ecNumber>
    </recommendedName>
    <alternativeName>
        <fullName evidence="9">Heme-regulated eukaryotic initiation factor eIF-2-alpha kinase</fullName>
    </alternativeName>
</protein>
<keyword evidence="5" id="KW-0547">Nucleotide-binding</keyword>
<sequence>MEECHPLTSRSWSTLSTVRSIDVGPGFSNNIVPRAGEICQMNAKSLFIESLIDQLCKLFEKDPHERRKTYNAICSKLFDLKLIGNTYQLEELSSLRGYYQHAMMNLLGSPDSSLYKMSLQNLEWSRYYSEYEETSFIAAGGFGKVYKAKHRLDQVFYAVKKISVKLQNISLLIMGSNEVKTLAKLNHTNIVQYKAAWLEPVFYSSPALPNTNISHSSDSDEIVFQESNSSLHIEGNSSSSAGNENDKKLMLCKYKNDFGENEFNTSRQISATLYVSMQLCDETLREWLNKRNAENDSIDLPLCLEIMIQATKGVEYIHSCNIVHHDIKPSNIFLSNNLRTIQVGDFGLACCLQGHNHSGCPLEGGRFGTRLYAAPEQHRGQCNPKSDMYSLGLVFIELVSIFATEMERIDILSKCRSGDVPDSVPEQLVPIIKKLISTNAEERPTSSDLLKEINKLLSKPSEIKASLSVTKTQLISINENTQVDSMCQTKDCKAIPICDVHEMLKVKEKEISELKLKLAKQETEIAQLKKKQVIKEYS</sequence>
<feature type="coiled-coil region" evidence="10">
    <location>
        <begin position="504"/>
        <end position="531"/>
    </location>
</feature>
<comment type="similarity">
    <text evidence="8">Belongs to the protein kinase superfamily. Ser/Thr protein kinase family. GCN2 subfamily.</text>
</comment>
<keyword evidence="10" id="KW-0175">Coiled coil</keyword>
<evidence type="ECO:0000256" key="5">
    <source>
        <dbReference type="ARBA" id="ARBA00022741"/>
    </source>
</evidence>
<dbReference type="PROSITE" id="PS50011">
    <property type="entry name" value="PROTEIN_KINASE_DOM"/>
    <property type="match status" value="1"/>
</dbReference>
<keyword evidence="4" id="KW-0808">Transferase</keyword>
<dbReference type="GO" id="GO:0005737">
    <property type="term" value="C:cytoplasm"/>
    <property type="evidence" value="ECO:0007669"/>
    <property type="project" value="TreeGrafter"/>
</dbReference>
<evidence type="ECO:0000256" key="6">
    <source>
        <dbReference type="ARBA" id="ARBA00022777"/>
    </source>
</evidence>
<evidence type="ECO:0000256" key="8">
    <source>
        <dbReference type="ARBA" id="ARBA00037982"/>
    </source>
</evidence>
<dbReference type="InterPro" id="IPR054521">
    <property type="entry name" value="HRI2_3H"/>
</dbReference>